<evidence type="ECO:0000313" key="3">
    <source>
        <dbReference type="EMBL" id="NEZ67709.1"/>
    </source>
</evidence>
<dbReference type="AlphaFoldDB" id="A0A6M0SGM8"/>
<name>A0A6M0SGM8_9CYAN</name>
<proteinExistence type="inferred from homology"/>
<comment type="caution">
    <text evidence="3">The sequence shown here is derived from an EMBL/GenBank/DDBJ whole genome shotgun (WGS) entry which is preliminary data.</text>
</comment>
<evidence type="ECO:0000259" key="2">
    <source>
        <dbReference type="SMART" id="SM00642"/>
    </source>
</evidence>
<dbReference type="Gene3D" id="3.90.400.10">
    <property type="entry name" value="Oligo-1,6-glucosidase, Domain 2"/>
    <property type="match status" value="1"/>
</dbReference>
<dbReference type="InterPro" id="IPR045857">
    <property type="entry name" value="O16G_dom_2"/>
</dbReference>
<comment type="similarity">
    <text evidence="1">Belongs to the glycosyl hydrolase 13 family.</text>
</comment>
<dbReference type="Proteomes" id="UP000473574">
    <property type="component" value="Unassembled WGS sequence"/>
</dbReference>
<evidence type="ECO:0000256" key="1">
    <source>
        <dbReference type="ARBA" id="ARBA00008061"/>
    </source>
</evidence>
<accession>A0A6M0SGM8</accession>
<dbReference type="GO" id="GO:0009313">
    <property type="term" value="P:oligosaccharide catabolic process"/>
    <property type="evidence" value="ECO:0007669"/>
    <property type="project" value="TreeGrafter"/>
</dbReference>
<dbReference type="GO" id="GO:0004556">
    <property type="term" value="F:alpha-amylase activity"/>
    <property type="evidence" value="ECO:0007669"/>
    <property type="project" value="TreeGrafter"/>
</dbReference>
<evidence type="ECO:0000313" key="4">
    <source>
        <dbReference type="Proteomes" id="UP000473574"/>
    </source>
</evidence>
<dbReference type="EMBL" id="QZCE01000002">
    <property type="protein sequence ID" value="NEZ67709.1"/>
    <property type="molecule type" value="Genomic_DNA"/>
</dbReference>
<dbReference type="InterPro" id="IPR017853">
    <property type="entry name" value="GH"/>
</dbReference>
<dbReference type="RefSeq" id="WP_163670997.1">
    <property type="nucleotide sequence ID" value="NZ_QZCE01000002.1"/>
</dbReference>
<feature type="domain" description="Glycosyl hydrolase family 13 catalytic" evidence="2">
    <location>
        <begin position="45"/>
        <end position="430"/>
    </location>
</feature>
<gene>
    <name evidence="3" type="ORF">D0962_33955</name>
</gene>
<dbReference type="PANTHER" id="PTHR10357">
    <property type="entry name" value="ALPHA-AMYLASE FAMILY MEMBER"/>
    <property type="match status" value="1"/>
</dbReference>
<organism evidence="3 4">
    <name type="scientific">Adonisia turfae CCMR0082</name>
    <dbReference type="NCBI Taxonomy" id="2304604"/>
    <lineage>
        <taxon>Bacteria</taxon>
        <taxon>Bacillati</taxon>
        <taxon>Cyanobacteriota</taxon>
        <taxon>Adonisia</taxon>
        <taxon>Adonisia turfae</taxon>
    </lineage>
</organism>
<dbReference type="Gene3D" id="3.20.20.80">
    <property type="entry name" value="Glycosidases"/>
    <property type="match status" value="1"/>
</dbReference>
<dbReference type="InterPro" id="IPR006047">
    <property type="entry name" value="GH13_cat_dom"/>
</dbReference>
<sequence>MDNVIKISDFRPTKLESDMPQRDNSLNREQSQKTNPWWKSCLIYEIIPDSFIEEGSFQDLIDKLDYVKFLGADILYLTPITLRPEHSIDAGYDVTDHKSIDPRYGNWADFERLVNEASKQNIRVMVDLVLSHTSKAHFAFVASRDPNHPEHDTYKDWYVWENPGSEGKAPNNWPSYFGTPQNPSAWTYDERRQQYYLHNFDAGQPDLNMWNPQVQSYVLDVIRFWQEKGADMRLDVVNCFFHDRSLKNASPRAESTIPDGCTADNPMAAYDLSYLEQSACIEFMKACRKAAGTSVVLAEVALANDSIELASYYVGEDKAHMAYSGSLLRNDILSAEHLNSVLQRIQQYFPKGGFCVAIGNHDFSRVTSRLFSEAENPAAASVQYMKFCSLLPGSFINYYGDEWGQKQTADAESSTVKYAQPGLSHRNGARSRPDWSAVAEQISDTSSPLFQLHEHYLWRKQQPAIQSGQFKVLELEKPLVGFVRSAEKQVLAAVFNTSNSVINTGLGFDVEPYQCMVINSSNPEHNLFFQAVLPTFGRVDHTL</sequence>
<dbReference type="PANTHER" id="PTHR10357:SF179">
    <property type="entry name" value="NEUTRAL AND BASIC AMINO ACID TRANSPORT PROTEIN RBAT"/>
    <property type="match status" value="1"/>
</dbReference>
<dbReference type="SUPFAM" id="SSF51445">
    <property type="entry name" value="(Trans)glycosidases"/>
    <property type="match status" value="1"/>
</dbReference>
<reference evidence="3 4" key="1">
    <citation type="journal article" date="2020" name="Microb. Ecol.">
        <title>Ecogenomics of the Marine Benthic Filamentous Cyanobacterium Adonisia.</title>
        <authorList>
            <person name="Walter J.M."/>
            <person name="Coutinho F.H."/>
            <person name="Leomil L."/>
            <person name="Hargreaves P.I."/>
            <person name="Campeao M.E."/>
            <person name="Vieira V.V."/>
            <person name="Silva B.S."/>
            <person name="Fistarol G.O."/>
            <person name="Salomon P.S."/>
            <person name="Sawabe T."/>
            <person name="Mino S."/>
            <person name="Hosokawa M."/>
            <person name="Miyashita H."/>
            <person name="Maruyama F."/>
            <person name="van Verk M.C."/>
            <person name="Dutilh B.E."/>
            <person name="Thompson C.C."/>
            <person name="Thompson F.L."/>
        </authorList>
    </citation>
    <scope>NUCLEOTIDE SEQUENCE [LARGE SCALE GENOMIC DNA]</scope>
    <source>
        <strain evidence="3 4">CCMR0082</strain>
    </source>
</reference>
<protein>
    <recommendedName>
        <fullName evidence="2">Glycosyl hydrolase family 13 catalytic domain-containing protein</fullName>
    </recommendedName>
</protein>
<dbReference type="SMART" id="SM00642">
    <property type="entry name" value="Aamy"/>
    <property type="match status" value="1"/>
</dbReference>
<dbReference type="Pfam" id="PF00128">
    <property type="entry name" value="Alpha-amylase"/>
    <property type="match status" value="1"/>
</dbReference>